<dbReference type="GO" id="GO:0003735">
    <property type="term" value="F:structural constituent of ribosome"/>
    <property type="evidence" value="ECO:0007669"/>
    <property type="project" value="InterPro"/>
</dbReference>
<dbReference type="EMBL" id="KB109551">
    <property type="protein sequence ID" value="ELK28209.1"/>
    <property type="molecule type" value="Genomic_DNA"/>
</dbReference>
<organism evidence="5 6">
    <name type="scientific">Myotis davidii</name>
    <name type="common">David's myotis</name>
    <dbReference type="NCBI Taxonomy" id="225400"/>
    <lineage>
        <taxon>Eukaryota</taxon>
        <taxon>Metazoa</taxon>
        <taxon>Chordata</taxon>
        <taxon>Craniata</taxon>
        <taxon>Vertebrata</taxon>
        <taxon>Euteleostomi</taxon>
        <taxon>Mammalia</taxon>
        <taxon>Eutheria</taxon>
        <taxon>Laurasiatheria</taxon>
        <taxon>Chiroptera</taxon>
        <taxon>Yangochiroptera</taxon>
        <taxon>Vespertilionidae</taxon>
        <taxon>Myotis</taxon>
    </lineage>
</organism>
<dbReference type="InterPro" id="IPR018259">
    <property type="entry name" value="Ribosomal_eL21_CS"/>
</dbReference>
<evidence type="ECO:0000256" key="4">
    <source>
        <dbReference type="ARBA" id="ARBA00035327"/>
    </source>
</evidence>
<dbReference type="InterPro" id="IPR001147">
    <property type="entry name" value="Ribosomal_eL21"/>
</dbReference>
<accession>L5LP44</accession>
<dbReference type="InterPro" id="IPR036948">
    <property type="entry name" value="Ribosomal_eL21_sf"/>
</dbReference>
<dbReference type="PANTHER" id="PTHR20981">
    <property type="entry name" value="60S RIBOSOMAL PROTEIN L21"/>
    <property type="match status" value="1"/>
</dbReference>
<dbReference type="Pfam" id="PF01157">
    <property type="entry name" value="Ribosomal_L21e"/>
    <property type="match status" value="2"/>
</dbReference>
<name>L5LP44_MYODS</name>
<evidence type="ECO:0000256" key="1">
    <source>
        <dbReference type="ARBA" id="ARBA00008427"/>
    </source>
</evidence>
<evidence type="ECO:0000256" key="3">
    <source>
        <dbReference type="ARBA" id="ARBA00023274"/>
    </source>
</evidence>
<dbReference type="GO" id="GO:0005840">
    <property type="term" value="C:ribosome"/>
    <property type="evidence" value="ECO:0007669"/>
    <property type="project" value="UniProtKB-KW"/>
</dbReference>
<dbReference type="Proteomes" id="UP000010556">
    <property type="component" value="Unassembled WGS sequence"/>
</dbReference>
<dbReference type="GO" id="GO:0006412">
    <property type="term" value="P:translation"/>
    <property type="evidence" value="ECO:0007669"/>
    <property type="project" value="InterPro"/>
</dbReference>
<keyword evidence="6" id="KW-1185">Reference proteome</keyword>
<evidence type="ECO:0000256" key="2">
    <source>
        <dbReference type="ARBA" id="ARBA00022980"/>
    </source>
</evidence>
<keyword evidence="2 5" id="KW-0689">Ribosomal protein</keyword>
<dbReference type="AlphaFoldDB" id="L5LP44"/>
<proteinExistence type="inferred from homology"/>
<keyword evidence="3" id="KW-0687">Ribonucleoprotein</keyword>
<dbReference type="GO" id="GO:1990904">
    <property type="term" value="C:ribonucleoprotein complex"/>
    <property type="evidence" value="ECO:0007669"/>
    <property type="project" value="UniProtKB-KW"/>
</dbReference>
<sequence>MTNAKRKRRGIHYMFSRLFRKHGAVPLSTYRRIYKKGDIVDIEGMGTVQYGMPHKCYRGKTGRVYSITQHAGGIVVNKQSKGSLPHCPIHFQPAIIYLMRIYKKGDIVDIEGMGTVQYGMPHKCYRGKTGRVYSITQHAGGIVVNKQGQKGMLVFLQAAEDLEEHQECTLASKGLLPLAWQPVLAEQRDRGFLLELPEQSMERAACGLSKVESIWTWMLRF</sequence>
<evidence type="ECO:0000313" key="5">
    <source>
        <dbReference type="EMBL" id="ELK28209.1"/>
    </source>
</evidence>
<dbReference type="PROSITE" id="PS01171">
    <property type="entry name" value="RIBOSOMAL_L21E"/>
    <property type="match status" value="2"/>
</dbReference>
<evidence type="ECO:0000313" key="6">
    <source>
        <dbReference type="Proteomes" id="UP000010556"/>
    </source>
</evidence>
<dbReference type="SUPFAM" id="SSF50104">
    <property type="entry name" value="Translation proteins SH3-like domain"/>
    <property type="match status" value="2"/>
</dbReference>
<reference evidence="6" key="1">
    <citation type="journal article" date="2013" name="Science">
        <title>Comparative analysis of bat genomes provides insight into the evolution of flight and immunity.</title>
        <authorList>
            <person name="Zhang G."/>
            <person name="Cowled C."/>
            <person name="Shi Z."/>
            <person name="Huang Z."/>
            <person name="Bishop-Lilly K.A."/>
            <person name="Fang X."/>
            <person name="Wynne J.W."/>
            <person name="Xiong Z."/>
            <person name="Baker M.L."/>
            <person name="Zhao W."/>
            <person name="Tachedjian M."/>
            <person name="Zhu Y."/>
            <person name="Zhou P."/>
            <person name="Jiang X."/>
            <person name="Ng J."/>
            <person name="Yang L."/>
            <person name="Wu L."/>
            <person name="Xiao J."/>
            <person name="Feng Y."/>
            <person name="Chen Y."/>
            <person name="Sun X."/>
            <person name="Zhang Y."/>
            <person name="Marsh G.A."/>
            <person name="Crameri G."/>
            <person name="Broder C.C."/>
            <person name="Frey K.G."/>
            <person name="Wang L.F."/>
            <person name="Wang J."/>
        </authorList>
    </citation>
    <scope>NUCLEOTIDE SEQUENCE [LARGE SCALE GENOMIC DNA]</scope>
</reference>
<dbReference type="FunFam" id="2.30.30.70:FF:000001">
    <property type="entry name" value="60S ribosomal protein L21"/>
    <property type="match status" value="2"/>
</dbReference>
<protein>
    <recommendedName>
        <fullName evidence="4">60S ribosomal protein L21</fullName>
    </recommendedName>
</protein>
<dbReference type="Gene3D" id="2.30.30.70">
    <property type="entry name" value="Ribosomal protein L21"/>
    <property type="match status" value="2"/>
</dbReference>
<dbReference type="GO" id="GO:0031090">
    <property type="term" value="C:organelle membrane"/>
    <property type="evidence" value="ECO:0007669"/>
    <property type="project" value="UniProtKB-ARBA"/>
</dbReference>
<comment type="similarity">
    <text evidence="1">Belongs to the eukaryotic ribosomal protein eL21 family.</text>
</comment>
<dbReference type="InterPro" id="IPR008991">
    <property type="entry name" value="Translation_prot_SH3-like_sf"/>
</dbReference>
<gene>
    <name evidence="5" type="ORF">MDA_GLEAN10008707</name>
</gene>